<dbReference type="AlphaFoldDB" id="A0A2H3CGB4"/>
<keyword evidence="2" id="KW-1185">Reference proteome</keyword>
<accession>A0A2H3CGB4</accession>
<name>A0A2H3CGB4_ARMGA</name>
<evidence type="ECO:0000313" key="1">
    <source>
        <dbReference type="EMBL" id="PBK80374.1"/>
    </source>
</evidence>
<reference evidence="2" key="1">
    <citation type="journal article" date="2017" name="Nat. Ecol. Evol.">
        <title>Genome expansion and lineage-specific genetic innovations in the forest pathogenic fungi Armillaria.</title>
        <authorList>
            <person name="Sipos G."/>
            <person name="Prasanna A.N."/>
            <person name="Walter M.C."/>
            <person name="O'Connor E."/>
            <person name="Balint B."/>
            <person name="Krizsan K."/>
            <person name="Kiss B."/>
            <person name="Hess J."/>
            <person name="Varga T."/>
            <person name="Slot J."/>
            <person name="Riley R."/>
            <person name="Boka B."/>
            <person name="Rigling D."/>
            <person name="Barry K."/>
            <person name="Lee J."/>
            <person name="Mihaltcheva S."/>
            <person name="LaButti K."/>
            <person name="Lipzen A."/>
            <person name="Waldron R."/>
            <person name="Moloney N.M."/>
            <person name="Sperisen C."/>
            <person name="Kredics L."/>
            <person name="Vagvoelgyi C."/>
            <person name="Patrignani A."/>
            <person name="Fitzpatrick D."/>
            <person name="Nagy I."/>
            <person name="Doyle S."/>
            <person name="Anderson J.B."/>
            <person name="Grigoriev I.V."/>
            <person name="Gueldener U."/>
            <person name="Muensterkoetter M."/>
            <person name="Nagy L.G."/>
        </authorList>
    </citation>
    <scope>NUCLEOTIDE SEQUENCE [LARGE SCALE GENOMIC DNA]</scope>
    <source>
        <strain evidence="2">Ar21-2</strain>
    </source>
</reference>
<organism evidence="1 2">
    <name type="scientific">Armillaria gallica</name>
    <name type="common">Bulbous honey fungus</name>
    <name type="synonym">Armillaria bulbosa</name>
    <dbReference type="NCBI Taxonomy" id="47427"/>
    <lineage>
        <taxon>Eukaryota</taxon>
        <taxon>Fungi</taxon>
        <taxon>Dikarya</taxon>
        <taxon>Basidiomycota</taxon>
        <taxon>Agaricomycotina</taxon>
        <taxon>Agaricomycetes</taxon>
        <taxon>Agaricomycetidae</taxon>
        <taxon>Agaricales</taxon>
        <taxon>Marasmiineae</taxon>
        <taxon>Physalacriaceae</taxon>
        <taxon>Armillaria</taxon>
    </lineage>
</organism>
<dbReference type="STRING" id="47427.A0A2H3CGB4"/>
<sequence>MFLQRRHKAMASPVKTGGRLMKRMSTMFKPASQRVVERVRSMLVEEDEEEIKVSLLSSQSSMNDIRRPSGLRPTIEEHASVMHEYRVQVPPLPPYCPPKPMSEIPSSLVEVLAMILSFLPCTSVPALALLSRDFLSPAQAVLYGDLGMWDVRLWIFLDTR</sequence>
<dbReference type="InParanoid" id="A0A2H3CGB4"/>
<proteinExistence type="predicted"/>
<gene>
    <name evidence="1" type="ORF">ARMGADRAFT_1040108</name>
</gene>
<dbReference type="EMBL" id="KZ293746">
    <property type="protein sequence ID" value="PBK80374.1"/>
    <property type="molecule type" value="Genomic_DNA"/>
</dbReference>
<protein>
    <recommendedName>
        <fullName evidence="3">F-box domain-containing protein</fullName>
    </recommendedName>
</protein>
<dbReference type="OrthoDB" id="3259156at2759"/>
<evidence type="ECO:0008006" key="3">
    <source>
        <dbReference type="Google" id="ProtNLM"/>
    </source>
</evidence>
<evidence type="ECO:0000313" key="2">
    <source>
        <dbReference type="Proteomes" id="UP000217790"/>
    </source>
</evidence>
<dbReference type="Proteomes" id="UP000217790">
    <property type="component" value="Unassembled WGS sequence"/>
</dbReference>